<dbReference type="Proteomes" id="UP000469949">
    <property type="component" value="Unassembled WGS sequence"/>
</dbReference>
<dbReference type="AlphaFoldDB" id="A0A833JAH5"/>
<accession>A0A833JAH5</accession>
<comment type="caution">
    <text evidence="2">The sequence shown here is derived from an EMBL/GenBank/DDBJ whole genome shotgun (WGS) entry which is preliminary data.</text>
</comment>
<evidence type="ECO:0000313" key="2">
    <source>
        <dbReference type="EMBL" id="KAB7786371.1"/>
    </source>
</evidence>
<protein>
    <submittedName>
        <fullName evidence="2">Uncharacterized protein</fullName>
    </submittedName>
</protein>
<reference evidence="2 3" key="1">
    <citation type="submission" date="2019-10" db="EMBL/GenBank/DDBJ databases">
        <title>Draft Genome Sequence of the Caffeine Degrading Methylotroph Methylorubrum populi PINKEL.</title>
        <authorList>
            <person name="Dawson S.C."/>
            <person name="Zhang X."/>
            <person name="Wright M.E."/>
            <person name="Sharma G."/>
            <person name="Langner J.T."/>
            <person name="Ditty J.L."/>
            <person name="Subuyuj G.A."/>
        </authorList>
    </citation>
    <scope>NUCLEOTIDE SEQUENCE [LARGE SCALE GENOMIC DNA]</scope>
    <source>
        <strain evidence="2 3">Pinkel</strain>
    </source>
</reference>
<evidence type="ECO:0000313" key="3">
    <source>
        <dbReference type="Proteomes" id="UP000469949"/>
    </source>
</evidence>
<name>A0A833JAH5_9HYPH</name>
<dbReference type="EMBL" id="WEKV01000008">
    <property type="protein sequence ID" value="KAB7786371.1"/>
    <property type="molecule type" value="Genomic_DNA"/>
</dbReference>
<sequence>MPSTQQQVAERHSTEIAFNVAGIQNGRYIGPSEIRPPVAAESTATPDDTEASERLPPEQARKRLDVLIKACDPDEHHSSIRKHKEYLVADLSPPYTLFRFVQSDSHLVSMLREHEALKERIRKIPKSKIALMCIYCKIKPDGDDEKKSCSEWTIWLEQANHENIEPDDFVAWAMRTNFKDCREKVRERRRAGRKPGAYIPAAARRVPRLSLRETAEGADITLDGREFSISKSVLDEVIAKIEQAAPAGLLHSSDDDAGADSHE</sequence>
<evidence type="ECO:0000256" key="1">
    <source>
        <dbReference type="SAM" id="MobiDB-lite"/>
    </source>
</evidence>
<dbReference type="RefSeq" id="WP_152276675.1">
    <property type="nucleotide sequence ID" value="NZ_WEKV01000008.1"/>
</dbReference>
<organism evidence="2 3">
    <name type="scientific">Methylorubrum populi</name>
    <dbReference type="NCBI Taxonomy" id="223967"/>
    <lineage>
        <taxon>Bacteria</taxon>
        <taxon>Pseudomonadati</taxon>
        <taxon>Pseudomonadota</taxon>
        <taxon>Alphaproteobacteria</taxon>
        <taxon>Hyphomicrobiales</taxon>
        <taxon>Methylobacteriaceae</taxon>
        <taxon>Methylorubrum</taxon>
    </lineage>
</organism>
<feature type="region of interest" description="Disordered" evidence="1">
    <location>
        <begin position="29"/>
        <end position="59"/>
    </location>
</feature>
<proteinExistence type="predicted"/>
<gene>
    <name evidence="2" type="ORF">F8B43_1772</name>
</gene>